<dbReference type="HOGENOM" id="CLU_047592_2_1_1"/>
<gene>
    <name evidence="1" type="ORF">Moror_17851</name>
</gene>
<protein>
    <recommendedName>
        <fullName evidence="3">BTB domain-containing protein</fullName>
    </recommendedName>
</protein>
<dbReference type="KEGG" id="mrr:Moror_17851"/>
<reference evidence="1 2" key="1">
    <citation type="journal article" date="2014" name="BMC Genomics">
        <title>Genome and secretome analysis of the hemibiotrophic fungal pathogen, Moniliophthora roreri, which causes frosty pod rot disease of cacao: mechanisms of the biotrophic and necrotrophic phases.</title>
        <authorList>
            <person name="Meinhardt L.W."/>
            <person name="Costa G.G.L."/>
            <person name="Thomazella D.P.T."/>
            <person name="Teixeira P.J.P.L."/>
            <person name="Carazzolle M.F."/>
            <person name="Schuster S.C."/>
            <person name="Carlson J.E."/>
            <person name="Guiltinan M.J."/>
            <person name="Mieczkowski P."/>
            <person name="Farmer A."/>
            <person name="Ramaraj T."/>
            <person name="Crozier J."/>
            <person name="Davis R.E."/>
            <person name="Shao J."/>
            <person name="Melnick R.L."/>
            <person name="Pereira G.A.G."/>
            <person name="Bailey B.A."/>
        </authorList>
    </citation>
    <scope>NUCLEOTIDE SEQUENCE [LARGE SCALE GENOMIC DNA]</scope>
    <source>
        <strain evidence="1 2">MCA 2997</strain>
    </source>
</reference>
<dbReference type="OrthoDB" id="3199068at2759"/>
<sequence>MAVGVPVVQRHDQYYIETIVYQVENTLFRVPSRYFHEKSEVFSGASQISTTRGEGSSDDNPVKLVLPQDANTNDFLQLVRVICPLTLDLPVPTNLSHTNWISVLKLSTAWCFSDLRKLAITKLSGSDGLDSSGSEYFHERIELGRRYSVKSWVLEGLEGLSADNDTSPLPLEKLEALGLRTAMRLVYIKNFHLTFKLKSPGLCGKSREDCPVTPASCSCCTNNNCNSCGRSRFEHPLKGELEPMSVEKVFMDELTTLDESS</sequence>
<dbReference type="STRING" id="1381753.V2XWP2"/>
<organism evidence="1 2">
    <name type="scientific">Moniliophthora roreri (strain MCA 2997)</name>
    <name type="common">Cocoa frosty pod rot fungus</name>
    <name type="synonym">Crinipellis roreri</name>
    <dbReference type="NCBI Taxonomy" id="1381753"/>
    <lineage>
        <taxon>Eukaryota</taxon>
        <taxon>Fungi</taxon>
        <taxon>Dikarya</taxon>
        <taxon>Basidiomycota</taxon>
        <taxon>Agaricomycotina</taxon>
        <taxon>Agaricomycetes</taxon>
        <taxon>Agaricomycetidae</taxon>
        <taxon>Agaricales</taxon>
        <taxon>Marasmiineae</taxon>
        <taxon>Marasmiaceae</taxon>
        <taxon>Moniliophthora</taxon>
    </lineage>
</organism>
<proteinExistence type="predicted"/>
<dbReference type="AlphaFoldDB" id="V2XWP2"/>
<evidence type="ECO:0008006" key="3">
    <source>
        <dbReference type="Google" id="ProtNLM"/>
    </source>
</evidence>
<comment type="caution">
    <text evidence="1">The sequence shown here is derived from an EMBL/GenBank/DDBJ whole genome shotgun (WGS) entry which is preliminary data.</text>
</comment>
<dbReference type="EMBL" id="AWSO01000028">
    <property type="protein sequence ID" value="ESK97286.1"/>
    <property type="molecule type" value="Genomic_DNA"/>
</dbReference>
<evidence type="ECO:0000313" key="2">
    <source>
        <dbReference type="Proteomes" id="UP000017559"/>
    </source>
</evidence>
<accession>V2XWP2</accession>
<name>V2XWP2_MONRO</name>
<evidence type="ECO:0000313" key="1">
    <source>
        <dbReference type="EMBL" id="ESK97286.1"/>
    </source>
</evidence>
<dbReference type="Proteomes" id="UP000017559">
    <property type="component" value="Unassembled WGS sequence"/>
</dbReference>
<keyword evidence="2" id="KW-1185">Reference proteome</keyword>